<proteinExistence type="predicted"/>
<sequence>MNDHFLYREIQEFVNSENRSVNQLSPGHCSTVAYMIQISEVLDEFDLKKYNTSDEGRRRLIPAAVNCRKAL</sequence>
<evidence type="ECO:0000256" key="1">
    <source>
        <dbReference type="ARBA" id="ARBA00022614"/>
    </source>
</evidence>
<keyword evidence="1" id="KW-0433">Leucine-rich repeat</keyword>
<protein>
    <submittedName>
        <fullName evidence="3">Uncharacterized protein</fullName>
    </submittedName>
</protein>
<dbReference type="AlphaFoldDB" id="A0ABD0NIV3"/>
<dbReference type="Proteomes" id="UP001529510">
    <property type="component" value="Unassembled WGS sequence"/>
</dbReference>
<name>A0ABD0NIV3_CIRMR</name>
<comment type="caution">
    <text evidence="3">The sequence shown here is derived from an EMBL/GenBank/DDBJ whole genome shotgun (WGS) entry which is preliminary data.</text>
</comment>
<accession>A0ABD0NIV3</accession>
<feature type="non-terminal residue" evidence="3">
    <location>
        <position position="71"/>
    </location>
</feature>
<gene>
    <name evidence="3" type="ORF">M9458_045359</name>
</gene>
<evidence type="ECO:0000313" key="4">
    <source>
        <dbReference type="Proteomes" id="UP001529510"/>
    </source>
</evidence>
<dbReference type="PANTHER" id="PTHR24106">
    <property type="entry name" value="NACHT, LRR AND CARD DOMAINS-CONTAINING"/>
    <property type="match status" value="1"/>
</dbReference>
<dbReference type="EMBL" id="JAMKFB020000022">
    <property type="protein sequence ID" value="KAL0161634.1"/>
    <property type="molecule type" value="Genomic_DNA"/>
</dbReference>
<keyword evidence="4" id="KW-1185">Reference proteome</keyword>
<organism evidence="3 4">
    <name type="scientific">Cirrhinus mrigala</name>
    <name type="common">Mrigala</name>
    <dbReference type="NCBI Taxonomy" id="683832"/>
    <lineage>
        <taxon>Eukaryota</taxon>
        <taxon>Metazoa</taxon>
        <taxon>Chordata</taxon>
        <taxon>Craniata</taxon>
        <taxon>Vertebrata</taxon>
        <taxon>Euteleostomi</taxon>
        <taxon>Actinopterygii</taxon>
        <taxon>Neopterygii</taxon>
        <taxon>Teleostei</taxon>
        <taxon>Ostariophysi</taxon>
        <taxon>Cypriniformes</taxon>
        <taxon>Cyprinidae</taxon>
        <taxon>Labeoninae</taxon>
        <taxon>Labeonini</taxon>
        <taxon>Cirrhinus</taxon>
    </lineage>
</organism>
<keyword evidence="2" id="KW-0677">Repeat</keyword>
<evidence type="ECO:0000313" key="3">
    <source>
        <dbReference type="EMBL" id="KAL0161634.1"/>
    </source>
</evidence>
<evidence type="ECO:0000256" key="2">
    <source>
        <dbReference type="ARBA" id="ARBA00022737"/>
    </source>
</evidence>
<reference evidence="3 4" key="1">
    <citation type="submission" date="2024-05" db="EMBL/GenBank/DDBJ databases">
        <title>Genome sequencing and assembly of Indian major carp, Cirrhinus mrigala (Hamilton, 1822).</title>
        <authorList>
            <person name="Mohindra V."/>
            <person name="Chowdhury L.M."/>
            <person name="Lal K."/>
            <person name="Jena J.K."/>
        </authorList>
    </citation>
    <scope>NUCLEOTIDE SEQUENCE [LARGE SCALE GENOMIC DNA]</scope>
    <source>
        <strain evidence="3">CM1030</strain>
        <tissue evidence="3">Blood</tissue>
    </source>
</reference>
<dbReference type="InterPro" id="IPR051261">
    <property type="entry name" value="NLR"/>
</dbReference>